<feature type="region of interest" description="Disordered" evidence="1">
    <location>
        <begin position="105"/>
        <end position="149"/>
    </location>
</feature>
<evidence type="ECO:0000313" key="4">
    <source>
        <dbReference type="Proteomes" id="UP000836402"/>
    </source>
</evidence>
<feature type="chain" id="PRO_5045041355" description="RNase H type-1 domain-containing protein" evidence="2">
    <location>
        <begin position="21"/>
        <end position="149"/>
    </location>
</feature>
<proteinExistence type="predicted"/>
<dbReference type="PANTHER" id="PTHR33050:SF7">
    <property type="entry name" value="RIBONUCLEASE H"/>
    <property type="match status" value="1"/>
</dbReference>
<evidence type="ECO:0000313" key="3">
    <source>
        <dbReference type="EMBL" id="CAD6941314.1"/>
    </source>
</evidence>
<dbReference type="PANTHER" id="PTHR33050">
    <property type="entry name" value="REVERSE TRANSCRIPTASE DOMAIN-CONTAINING PROTEIN"/>
    <property type="match status" value="1"/>
</dbReference>
<organism evidence="3 4">
    <name type="scientific">Tilletia caries</name>
    <name type="common">wheat bunt fungus</name>
    <dbReference type="NCBI Taxonomy" id="13290"/>
    <lineage>
        <taxon>Eukaryota</taxon>
        <taxon>Fungi</taxon>
        <taxon>Dikarya</taxon>
        <taxon>Basidiomycota</taxon>
        <taxon>Ustilaginomycotina</taxon>
        <taxon>Exobasidiomycetes</taxon>
        <taxon>Tilletiales</taxon>
        <taxon>Tilletiaceae</taxon>
        <taxon>Tilletia</taxon>
    </lineage>
</organism>
<name>A0ABN7IZF3_9BASI</name>
<gene>
    <name evidence="3" type="ORF">JKIAZH3_G822</name>
</gene>
<comment type="caution">
    <text evidence="3">The sequence shown here is derived from an EMBL/GenBank/DDBJ whole genome shotgun (WGS) entry which is preliminary data.</text>
</comment>
<dbReference type="InterPro" id="IPR052055">
    <property type="entry name" value="Hepadnavirus_pol/RT"/>
</dbReference>
<reference evidence="3" key="1">
    <citation type="submission" date="2020-10" db="EMBL/GenBank/DDBJ databases">
        <authorList>
            <person name="Sedaghatjoo S."/>
        </authorList>
    </citation>
    <scope>NUCLEOTIDE SEQUENCE</scope>
    <source>
        <strain evidence="3">AZH3</strain>
    </source>
</reference>
<evidence type="ECO:0008006" key="5">
    <source>
        <dbReference type="Google" id="ProtNLM"/>
    </source>
</evidence>
<dbReference type="EMBL" id="CAJHJG010004468">
    <property type="protein sequence ID" value="CAD6941314.1"/>
    <property type="molecule type" value="Genomic_DNA"/>
</dbReference>
<feature type="non-terminal residue" evidence="3">
    <location>
        <position position="1"/>
    </location>
</feature>
<protein>
    <recommendedName>
        <fullName evidence="5">RNase H type-1 domain-containing protein</fullName>
    </recommendedName>
</protein>
<feature type="signal peptide" evidence="2">
    <location>
        <begin position="1"/>
        <end position="20"/>
    </location>
</feature>
<evidence type="ECO:0000256" key="1">
    <source>
        <dbReference type="SAM" id="MobiDB-lite"/>
    </source>
</evidence>
<keyword evidence="4" id="KW-1185">Reference proteome</keyword>
<evidence type="ECO:0000256" key="2">
    <source>
        <dbReference type="SAM" id="SignalP"/>
    </source>
</evidence>
<keyword evidence="2" id="KW-0732">Signal</keyword>
<dbReference type="Proteomes" id="UP000836402">
    <property type="component" value="Unassembled WGS sequence"/>
</dbReference>
<accession>A0ABN7IZF3</accession>
<sequence length="149" mass="15225">ASSSGAAVVIGSCFAAYTFAADWKGDGRDIMWAEAVGAELGVQHLVASGIHDQRVLIHNDNTAVEAGIRNGRVRNEAANRSLERIFHFASEHNLVLVAARVTSADNPADAPSRGAPFDVGATASPTSSTDAHHGSHGVTPGAAASSTPA</sequence>